<dbReference type="InterPro" id="IPR051924">
    <property type="entry name" value="GST_Kappa/NadH"/>
</dbReference>
<protein>
    <recommendedName>
        <fullName evidence="1">DSBA-like thioredoxin domain-containing protein</fullName>
    </recommendedName>
</protein>
<dbReference type="Proteomes" id="UP000594262">
    <property type="component" value="Unplaced"/>
</dbReference>
<evidence type="ECO:0000259" key="1">
    <source>
        <dbReference type="Pfam" id="PF01323"/>
    </source>
</evidence>
<dbReference type="GO" id="GO:0004602">
    <property type="term" value="F:glutathione peroxidase activity"/>
    <property type="evidence" value="ECO:0007669"/>
    <property type="project" value="TreeGrafter"/>
</dbReference>
<dbReference type="SUPFAM" id="SSF52833">
    <property type="entry name" value="Thioredoxin-like"/>
    <property type="match status" value="2"/>
</dbReference>
<dbReference type="GO" id="GO:0005739">
    <property type="term" value="C:mitochondrion"/>
    <property type="evidence" value="ECO:0007669"/>
    <property type="project" value="TreeGrafter"/>
</dbReference>
<evidence type="ECO:0000313" key="3">
    <source>
        <dbReference type="Proteomes" id="UP000594262"/>
    </source>
</evidence>
<dbReference type="GO" id="GO:0004364">
    <property type="term" value="F:glutathione transferase activity"/>
    <property type="evidence" value="ECO:0007669"/>
    <property type="project" value="TreeGrafter"/>
</dbReference>
<name>A0A7M5WUE8_9CNID</name>
<dbReference type="CDD" id="cd03022">
    <property type="entry name" value="DsbA_HCCA_Iso"/>
    <property type="match status" value="1"/>
</dbReference>
<dbReference type="RefSeq" id="XP_066928678.1">
    <property type="nucleotide sequence ID" value="XM_067072577.1"/>
</dbReference>
<dbReference type="Pfam" id="PF01323">
    <property type="entry name" value="DSBA"/>
    <property type="match status" value="2"/>
</dbReference>
<dbReference type="OrthoDB" id="4664297at2759"/>
<reference evidence="2" key="1">
    <citation type="submission" date="2021-01" db="UniProtKB">
        <authorList>
            <consortium name="EnsemblMetazoa"/>
        </authorList>
    </citation>
    <scope>IDENTIFICATION</scope>
</reference>
<dbReference type="InterPro" id="IPR044087">
    <property type="entry name" value="NahD-like"/>
</dbReference>
<dbReference type="InterPro" id="IPR001853">
    <property type="entry name" value="DSBA-like_thioredoxin_dom"/>
</dbReference>
<dbReference type="GO" id="GO:1901170">
    <property type="term" value="P:naphthalene catabolic process"/>
    <property type="evidence" value="ECO:0007669"/>
    <property type="project" value="InterPro"/>
</dbReference>
<feature type="domain" description="DSBA-like thioredoxin" evidence="1">
    <location>
        <begin position="228"/>
        <end position="420"/>
    </location>
</feature>
<organism evidence="2 3">
    <name type="scientific">Clytia hemisphaerica</name>
    <dbReference type="NCBI Taxonomy" id="252671"/>
    <lineage>
        <taxon>Eukaryota</taxon>
        <taxon>Metazoa</taxon>
        <taxon>Cnidaria</taxon>
        <taxon>Hydrozoa</taxon>
        <taxon>Hydroidolina</taxon>
        <taxon>Leptothecata</taxon>
        <taxon>Obeliida</taxon>
        <taxon>Clytiidae</taxon>
        <taxon>Clytia</taxon>
    </lineage>
</organism>
<proteinExistence type="predicted"/>
<dbReference type="InterPro" id="IPR036249">
    <property type="entry name" value="Thioredoxin-like_sf"/>
</dbReference>
<dbReference type="PANTHER" id="PTHR42943:SF4">
    <property type="entry name" value="C2H2-TYPE DOMAIN-CONTAINING PROTEIN"/>
    <property type="match status" value="1"/>
</dbReference>
<sequence length="437" mass="50237">MKKEIVFYYDVICPYANLASKLIEDLARRNQANLIWRPVLLGGIYKHTKKEHANIPDNKMIKTYSNQKRMTLGKDLVMHYARYNIPISSVQVPDIRTLNAMRLIASTPSESDKLRSALTHRLFDAIWIKQEDVSDLGVLQNIANSLKFDIDVKGLVEDKKHPSKQILIDNTQEVVDRGAFGVPSIWVNDRLYFGTDRLFFVEQELGNATASPHRLLQTPVERNLSKKLTFYFDFSSPWTFLGYAQIPELASMIREKGVSLDVEFVPILLGGLFKSIGSPMIPMQSMGDNKRRYYTQDFNDWLQYKKMKFLYNSHFPLISVKALRLYLANPTADLRDVLFQAAWVDDKDITDVKILEEIISKAGYDFKDVYEKSQSKEIKQQLITNTNSAVELGISGLPSFQVDDGPIVFGQDRLNIVEDMLLGWKFDFGDYFNKSRL</sequence>
<accession>A0A7M5WUE8</accession>
<dbReference type="PANTHER" id="PTHR42943">
    <property type="entry name" value="GLUTATHIONE S-TRANSFERASE KAPPA"/>
    <property type="match status" value="1"/>
</dbReference>
<dbReference type="GeneID" id="136816247"/>
<dbReference type="Gene3D" id="3.40.30.10">
    <property type="entry name" value="Glutaredoxin"/>
    <property type="match status" value="2"/>
</dbReference>
<feature type="domain" description="DSBA-like thioredoxin" evidence="1">
    <location>
        <begin position="5"/>
        <end position="205"/>
    </location>
</feature>
<dbReference type="EnsemblMetazoa" id="CLYHEMT013251.1">
    <property type="protein sequence ID" value="CLYHEMP013251.1"/>
    <property type="gene ID" value="CLYHEMG013251"/>
</dbReference>
<dbReference type="GO" id="GO:0018845">
    <property type="term" value="F:2-hydroxychromene-2-carboxylate isomerase activity"/>
    <property type="evidence" value="ECO:0007669"/>
    <property type="project" value="InterPro"/>
</dbReference>
<dbReference type="GO" id="GO:0005777">
    <property type="term" value="C:peroxisome"/>
    <property type="evidence" value="ECO:0007669"/>
    <property type="project" value="TreeGrafter"/>
</dbReference>
<dbReference type="AlphaFoldDB" id="A0A7M5WUE8"/>
<evidence type="ECO:0000313" key="2">
    <source>
        <dbReference type="EnsemblMetazoa" id="CLYHEMP013251.1"/>
    </source>
</evidence>
<dbReference type="GO" id="GO:0006749">
    <property type="term" value="P:glutathione metabolic process"/>
    <property type="evidence" value="ECO:0007669"/>
    <property type="project" value="TreeGrafter"/>
</dbReference>
<keyword evidence="3" id="KW-1185">Reference proteome</keyword>